<keyword evidence="5 7" id="KW-0378">Hydrolase</keyword>
<dbReference type="PROSITE" id="PS00560">
    <property type="entry name" value="CARBOXYPEPT_SER_HIS"/>
    <property type="match status" value="1"/>
</dbReference>
<evidence type="ECO:0000256" key="1">
    <source>
        <dbReference type="ARBA" id="ARBA00009431"/>
    </source>
</evidence>
<dbReference type="Pfam" id="PF00450">
    <property type="entry name" value="Peptidase_S10"/>
    <property type="match status" value="1"/>
</dbReference>
<comment type="similarity">
    <text evidence="1 7">Belongs to the peptidase S10 family.</text>
</comment>
<feature type="chain" id="PRO_5031608377" description="Carboxypeptidase" evidence="7">
    <location>
        <begin position="19"/>
        <end position="499"/>
    </location>
</feature>
<dbReference type="PANTHER" id="PTHR11802:SF113">
    <property type="entry name" value="SERINE CARBOXYPEPTIDASE CTSA-4.1"/>
    <property type="match status" value="1"/>
</dbReference>
<evidence type="ECO:0000256" key="3">
    <source>
        <dbReference type="ARBA" id="ARBA00022670"/>
    </source>
</evidence>
<protein>
    <recommendedName>
        <fullName evidence="7">Carboxypeptidase</fullName>
        <ecNumber evidence="7">3.4.16.-</ecNumber>
    </recommendedName>
</protein>
<evidence type="ECO:0000256" key="4">
    <source>
        <dbReference type="ARBA" id="ARBA00022729"/>
    </source>
</evidence>
<keyword evidence="4 7" id="KW-0732">Signal</keyword>
<dbReference type="AlphaFoldDB" id="A0A7S2RD97"/>
<evidence type="ECO:0000256" key="2">
    <source>
        <dbReference type="ARBA" id="ARBA00022645"/>
    </source>
</evidence>
<dbReference type="InterPro" id="IPR029058">
    <property type="entry name" value="AB_hydrolase_fold"/>
</dbReference>
<dbReference type="GO" id="GO:0004185">
    <property type="term" value="F:serine-type carboxypeptidase activity"/>
    <property type="evidence" value="ECO:0007669"/>
    <property type="project" value="UniProtKB-UniRule"/>
</dbReference>
<dbReference type="Gene3D" id="3.40.50.1820">
    <property type="entry name" value="alpha/beta hydrolase"/>
    <property type="match status" value="1"/>
</dbReference>
<dbReference type="GO" id="GO:0006508">
    <property type="term" value="P:proteolysis"/>
    <property type="evidence" value="ECO:0007669"/>
    <property type="project" value="UniProtKB-KW"/>
</dbReference>
<proteinExistence type="inferred from homology"/>
<evidence type="ECO:0000313" key="8">
    <source>
        <dbReference type="EMBL" id="CAD9667866.1"/>
    </source>
</evidence>
<keyword evidence="2 7" id="KW-0121">Carboxypeptidase</keyword>
<dbReference type="InterPro" id="IPR001563">
    <property type="entry name" value="Peptidase_S10"/>
</dbReference>
<dbReference type="SUPFAM" id="SSF53474">
    <property type="entry name" value="alpha/beta-Hydrolases"/>
    <property type="match status" value="1"/>
</dbReference>
<dbReference type="InterPro" id="IPR033124">
    <property type="entry name" value="Ser_caboxypep_his_AS"/>
</dbReference>
<dbReference type="InterPro" id="IPR018202">
    <property type="entry name" value="Ser_caboxypep_ser_AS"/>
</dbReference>
<dbReference type="EC" id="3.4.16.-" evidence="7"/>
<evidence type="ECO:0000256" key="5">
    <source>
        <dbReference type="ARBA" id="ARBA00022801"/>
    </source>
</evidence>
<organism evidence="8">
    <name type="scientific">Eucampia antarctica</name>
    <dbReference type="NCBI Taxonomy" id="49252"/>
    <lineage>
        <taxon>Eukaryota</taxon>
        <taxon>Sar</taxon>
        <taxon>Stramenopiles</taxon>
        <taxon>Ochrophyta</taxon>
        <taxon>Bacillariophyta</taxon>
        <taxon>Mediophyceae</taxon>
        <taxon>Biddulphiophycidae</taxon>
        <taxon>Hemiaulales</taxon>
        <taxon>Hemiaulaceae</taxon>
        <taxon>Eucampia</taxon>
    </lineage>
</organism>
<feature type="signal peptide" evidence="7">
    <location>
        <begin position="1"/>
        <end position="18"/>
    </location>
</feature>
<dbReference type="PRINTS" id="PR00724">
    <property type="entry name" value="CRBOXYPTASEC"/>
</dbReference>
<gene>
    <name evidence="8" type="ORF">EANT1437_LOCUS6094</name>
</gene>
<dbReference type="PROSITE" id="PS00131">
    <property type="entry name" value="CARBOXYPEPT_SER_SER"/>
    <property type="match status" value="1"/>
</dbReference>
<keyword evidence="6" id="KW-0325">Glycoprotein</keyword>
<dbReference type="PANTHER" id="PTHR11802">
    <property type="entry name" value="SERINE PROTEASE FAMILY S10 SERINE CARBOXYPEPTIDASE"/>
    <property type="match status" value="1"/>
</dbReference>
<sequence length="499" mass="54943">MKLFSAVLLLSLLSLSNAKEEPLKAGVRGSVTTKEFDSSVSYNFKDGLTHTLSGSEVDGELCDPSSKSVSGYMDITGSKYDDKGADKHFFYWFFEKRIKSLGPDFESPDSAEYDKKTPFIVWLTGGPGCSSSLALLTENGPCSVNKDGATTKQNPNSWTEAANVLWLDQPAGVGFSYGKENDSNEEMIGEDAYFFLQAFFKANPKYQENPVYIVGESYGGHYAPAIAHKIFLENKNLQKDMIRLNLSGLAVGNGLTKPEEQYKWYADMAFKNSHGIKVVGEETYKMMKAGAGPCGELAHACNSGATFIEKMACQTAFIECNMAETAPYRLTGLNPYDIRKKCEVQPLCYDFSHIQKWMNSDATRKALHVTNKSGEWASCNMGINGKFHVDWMKDFSGYVADMLNAGIPALIYAGDVDFICNYLGNKAWTSKLDWDHGKCFRSAEDHVWGKGKDGKGAGMAKTANGFTFLQVFDAGHMVPADQPEVALSMIQNFITGGTF</sequence>
<evidence type="ECO:0000256" key="6">
    <source>
        <dbReference type="ARBA" id="ARBA00023180"/>
    </source>
</evidence>
<name>A0A7S2RD97_9STRA</name>
<evidence type="ECO:0000256" key="7">
    <source>
        <dbReference type="RuleBase" id="RU361156"/>
    </source>
</evidence>
<accession>A0A7S2RD97</accession>
<reference evidence="8" key="1">
    <citation type="submission" date="2021-01" db="EMBL/GenBank/DDBJ databases">
        <authorList>
            <person name="Corre E."/>
            <person name="Pelletier E."/>
            <person name="Niang G."/>
            <person name="Scheremetjew M."/>
            <person name="Finn R."/>
            <person name="Kale V."/>
            <person name="Holt S."/>
            <person name="Cochrane G."/>
            <person name="Meng A."/>
            <person name="Brown T."/>
            <person name="Cohen L."/>
        </authorList>
    </citation>
    <scope>NUCLEOTIDE SEQUENCE</scope>
    <source>
        <strain evidence="8">CCMP1452</strain>
    </source>
</reference>
<keyword evidence="3 7" id="KW-0645">Protease</keyword>
<dbReference type="EMBL" id="HBHI01011871">
    <property type="protein sequence ID" value="CAD9667866.1"/>
    <property type="molecule type" value="Transcribed_RNA"/>
</dbReference>